<proteinExistence type="predicted"/>
<gene>
    <name evidence="2" type="ORF">CGOC_LOCUS10193</name>
</gene>
<dbReference type="EMBL" id="UYRV01110115">
    <property type="protein sequence ID" value="VDN25762.1"/>
    <property type="molecule type" value="Genomic_DNA"/>
</dbReference>
<evidence type="ECO:0000313" key="2">
    <source>
        <dbReference type="EMBL" id="VDN25762.1"/>
    </source>
</evidence>
<dbReference type="GO" id="GO:0030170">
    <property type="term" value="F:pyridoxal phosphate binding"/>
    <property type="evidence" value="ECO:0007669"/>
    <property type="project" value="InterPro"/>
</dbReference>
<dbReference type="OrthoDB" id="5861762at2759"/>
<dbReference type="Proteomes" id="UP000271889">
    <property type="component" value="Unassembled WGS sequence"/>
</dbReference>
<dbReference type="AlphaFoldDB" id="A0A3P7Q1C8"/>
<name>A0A3P7Q1C8_CYLGO</name>
<dbReference type="InterPro" id="IPR005302">
    <property type="entry name" value="MoCF_Sase_C"/>
</dbReference>
<dbReference type="GO" id="GO:0003824">
    <property type="term" value="F:catalytic activity"/>
    <property type="evidence" value="ECO:0007669"/>
    <property type="project" value="InterPro"/>
</dbReference>
<accession>A0A3P7Q1C8</accession>
<organism evidence="2 3">
    <name type="scientific">Cylicostephanus goldi</name>
    <name type="common">Nematode worm</name>
    <dbReference type="NCBI Taxonomy" id="71465"/>
    <lineage>
        <taxon>Eukaryota</taxon>
        <taxon>Metazoa</taxon>
        <taxon>Ecdysozoa</taxon>
        <taxon>Nematoda</taxon>
        <taxon>Chromadorea</taxon>
        <taxon>Rhabditida</taxon>
        <taxon>Rhabditina</taxon>
        <taxon>Rhabditomorpha</taxon>
        <taxon>Strongyloidea</taxon>
        <taxon>Strongylidae</taxon>
        <taxon>Cylicostephanus</taxon>
    </lineage>
</organism>
<protein>
    <recommendedName>
        <fullName evidence="1">MOSC domain-containing protein</fullName>
    </recommendedName>
</protein>
<feature type="domain" description="MOSC" evidence="1">
    <location>
        <begin position="1"/>
        <end position="53"/>
    </location>
</feature>
<evidence type="ECO:0000259" key="1">
    <source>
        <dbReference type="PROSITE" id="PS51340"/>
    </source>
</evidence>
<dbReference type="GO" id="GO:0030151">
    <property type="term" value="F:molybdenum ion binding"/>
    <property type="evidence" value="ECO:0007669"/>
    <property type="project" value="InterPro"/>
</dbReference>
<keyword evidence="3" id="KW-1185">Reference proteome</keyword>
<dbReference type="PROSITE" id="PS51340">
    <property type="entry name" value="MOSC"/>
    <property type="match status" value="1"/>
</dbReference>
<sequence>MICVNPKTGVKEPQLIVALRNFRQREKMTFGIYVRQIEEIPGEIHRDSKVHFE</sequence>
<evidence type="ECO:0000313" key="3">
    <source>
        <dbReference type="Proteomes" id="UP000271889"/>
    </source>
</evidence>
<reference evidence="2 3" key="1">
    <citation type="submission" date="2018-11" db="EMBL/GenBank/DDBJ databases">
        <authorList>
            <consortium name="Pathogen Informatics"/>
        </authorList>
    </citation>
    <scope>NUCLEOTIDE SEQUENCE [LARGE SCALE GENOMIC DNA]</scope>
</reference>